<sequence length="93" mass="10259">MRLPEWARKDNAAKLKFFVQTMAVFYSRDCTAVNLTDAAGLHYNTVLASQERGRMSKRVATALTSTAAGSGVKAIWLIAPELIELDENGEITR</sequence>
<dbReference type="EMBL" id="QFQS01000010">
    <property type="protein sequence ID" value="PZQ95019.1"/>
    <property type="molecule type" value="Genomic_DNA"/>
</dbReference>
<protein>
    <submittedName>
        <fullName evidence="1">Uncharacterized protein</fullName>
    </submittedName>
</protein>
<gene>
    <name evidence="1" type="ORF">DI533_20375</name>
</gene>
<organism evidence="1 2">
    <name type="scientific">Cereibacter sphaeroides</name>
    <name type="common">Rhodobacter sphaeroides</name>
    <dbReference type="NCBI Taxonomy" id="1063"/>
    <lineage>
        <taxon>Bacteria</taxon>
        <taxon>Pseudomonadati</taxon>
        <taxon>Pseudomonadota</taxon>
        <taxon>Alphaproteobacteria</taxon>
        <taxon>Rhodobacterales</taxon>
        <taxon>Paracoccaceae</taxon>
        <taxon>Cereibacter</taxon>
    </lineage>
</organism>
<dbReference type="AlphaFoldDB" id="A0A2W5S005"/>
<name>A0A2W5S005_CERSP</name>
<evidence type="ECO:0000313" key="1">
    <source>
        <dbReference type="EMBL" id="PZQ95019.1"/>
    </source>
</evidence>
<proteinExistence type="predicted"/>
<reference evidence="1 2" key="1">
    <citation type="submission" date="2017-08" db="EMBL/GenBank/DDBJ databases">
        <title>Infants hospitalized years apart are colonized by the same room-sourced microbial strains.</title>
        <authorList>
            <person name="Brooks B."/>
            <person name="Olm M.R."/>
            <person name="Firek B.A."/>
            <person name="Baker R."/>
            <person name="Thomas B.C."/>
            <person name="Morowitz M.J."/>
            <person name="Banfield J.F."/>
        </authorList>
    </citation>
    <scope>NUCLEOTIDE SEQUENCE [LARGE SCALE GENOMIC DNA]</scope>
    <source>
        <strain evidence="1">S2_003_000_R2_11</strain>
    </source>
</reference>
<comment type="caution">
    <text evidence="1">The sequence shown here is derived from an EMBL/GenBank/DDBJ whole genome shotgun (WGS) entry which is preliminary data.</text>
</comment>
<dbReference type="Proteomes" id="UP000248975">
    <property type="component" value="Unassembled WGS sequence"/>
</dbReference>
<accession>A0A2W5S005</accession>
<evidence type="ECO:0000313" key="2">
    <source>
        <dbReference type="Proteomes" id="UP000248975"/>
    </source>
</evidence>